<reference evidence="2" key="2">
    <citation type="submission" date="2018-02" db="EMBL/GenBank/DDBJ databases">
        <authorList>
            <person name="Cohen D.B."/>
            <person name="Kent A.D."/>
        </authorList>
    </citation>
    <scope>NUCLEOTIDE SEQUENCE</scope>
    <source>
        <strain evidence="2">DSM 17706</strain>
    </source>
</reference>
<keyword evidence="4" id="KW-1185">Reference proteome</keyword>
<evidence type="ECO:0000313" key="4">
    <source>
        <dbReference type="Proteomes" id="UP000245137"/>
    </source>
</evidence>
<keyword evidence="1" id="KW-0812">Transmembrane</keyword>
<gene>
    <name evidence="2" type="ORF">C5689_00945</name>
    <name evidence="3" type="ORF">FM996_09370</name>
</gene>
<feature type="transmembrane region" description="Helical" evidence="1">
    <location>
        <begin position="65"/>
        <end position="92"/>
    </location>
</feature>
<dbReference type="AlphaFoldDB" id="A0A2U1SWD3"/>
<dbReference type="RefSeq" id="WP_108915601.1">
    <property type="nucleotide sequence ID" value="NZ_BGJY01000001.1"/>
</dbReference>
<evidence type="ECO:0000313" key="3">
    <source>
        <dbReference type="EMBL" id="TRL34457.1"/>
    </source>
</evidence>
<organism evidence="2 4">
    <name type="scientific">Methylosinus sporium</name>
    <dbReference type="NCBI Taxonomy" id="428"/>
    <lineage>
        <taxon>Bacteria</taxon>
        <taxon>Pseudomonadati</taxon>
        <taxon>Pseudomonadota</taxon>
        <taxon>Alphaproteobacteria</taxon>
        <taxon>Hyphomicrobiales</taxon>
        <taxon>Methylocystaceae</taxon>
        <taxon>Methylosinus</taxon>
    </lineage>
</organism>
<protein>
    <recommendedName>
        <fullName evidence="6">PetM family of cytochrome b6f complex subunit 7</fullName>
    </recommendedName>
</protein>
<evidence type="ECO:0008006" key="6">
    <source>
        <dbReference type="Google" id="ProtNLM"/>
    </source>
</evidence>
<reference evidence="3 5" key="3">
    <citation type="submission" date="2019-07" db="EMBL/GenBank/DDBJ databases">
        <title>Ln-dependent methylotrophs.</title>
        <authorList>
            <person name="Tani A."/>
        </authorList>
    </citation>
    <scope>NUCLEOTIDE SEQUENCE [LARGE SCALE GENOMIC DNA]</scope>
    <source>
        <strain evidence="3 5">SM89A</strain>
    </source>
</reference>
<dbReference type="EMBL" id="VJMF01000038">
    <property type="protein sequence ID" value="TRL34457.1"/>
    <property type="molecule type" value="Genomic_DNA"/>
</dbReference>
<evidence type="ECO:0000256" key="1">
    <source>
        <dbReference type="SAM" id="Phobius"/>
    </source>
</evidence>
<evidence type="ECO:0000313" key="5">
    <source>
        <dbReference type="Proteomes" id="UP000316781"/>
    </source>
</evidence>
<accession>A0A2U1SWD3</accession>
<dbReference type="Proteomes" id="UP000316781">
    <property type="component" value="Unassembled WGS sequence"/>
</dbReference>
<dbReference type="Proteomes" id="UP000245137">
    <property type="component" value="Unassembled WGS sequence"/>
</dbReference>
<reference evidence="2 4" key="1">
    <citation type="journal article" date="2018" name="Appl. Microbiol. Biotechnol.">
        <title>Co-cultivation of the strictly anaerobic methanogen Methanosarcina barkeri with aerobic methanotrophs in an oxygen-limited membrane bioreactor.</title>
        <authorList>
            <person name="In 't Zandt M.H."/>
            <person name="van den Bosch T.J.M."/>
            <person name="Rijkers R."/>
            <person name="van Kessel M.A.H.J."/>
            <person name="Jetten M.S.M."/>
            <person name="Welte C.U."/>
        </authorList>
    </citation>
    <scope>NUCLEOTIDE SEQUENCE [LARGE SCALE GENOMIC DNA]</scope>
    <source>
        <strain evidence="2 4">DSM 17706</strain>
    </source>
</reference>
<comment type="caution">
    <text evidence="2">The sequence shown here is derived from an EMBL/GenBank/DDBJ whole genome shotgun (WGS) entry which is preliminary data.</text>
</comment>
<dbReference type="OrthoDB" id="8456094at2"/>
<proteinExistence type="predicted"/>
<dbReference type="EMBL" id="PUIV01000001">
    <property type="protein sequence ID" value="PWB95934.1"/>
    <property type="molecule type" value="Genomic_DNA"/>
</dbReference>
<sequence>MLRLLIRFLGLLLLAGGFAALIVDGTRSLAGDGLHVTPLSEGAADLFPAQMKAFRIALEEKAPQIWASIVFALLLAPLSLTLTGLGGLLIALSRKRRRAIDYPLR</sequence>
<keyword evidence="1" id="KW-1133">Transmembrane helix</keyword>
<evidence type="ECO:0000313" key="2">
    <source>
        <dbReference type="EMBL" id="PWB95934.1"/>
    </source>
</evidence>
<keyword evidence="1" id="KW-0472">Membrane</keyword>
<name>A0A2U1SWD3_METSR</name>